<dbReference type="EMBL" id="JROM01000007">
    <property type="protein sequence ID" value="KHE75437.1"/>
    <property type="molecule type" value="Genomic_DNA"/>
</dbReference>
<dbReference type="PANTHER" id="PTHR43194:SF5">
    <property type="entry name" value="PIMELOYL-[ACYL-CARRIER PROTEIN] METHYL ESTER ESTERASE"/>
    <property type="match status" value="1"/>
</dbReference>
<dbReference type="Proteomes" id="UP000030664">
    <property type="component" value="Unassembled WGS sequence"/>
</dbReference>
<feature type="domain" description="AB hydrolase-1" evidence="1">
    <location>
        <begin position="22"/>
        <end position="242"/>
    </location>
</feature>
<organism evidence="2 3">
    <name type="scientific">Kocuria marina</name>
    <dbReference type="NCBI Taxonomy" id="223184"/>
    <lineage>
        <taxon>Bacteria</taxon>
        <taxon>Bacillati</taxon>
        <taxon>Actinomycetota</taxon>
        <taxon>Actinomycetes</taxon>
        <taxon>Micrococcales</taxon>
        <taxon>Micrococcaceae</taxon>
        <taxon>Kocuria</taxon>
    </lineage>
</organism>
<reference evidence="2 3" key="1">
    <citation type="submission" date="2014-09" db="EMBL/GenBank/DDBJ databases">
        <title>High-quality draft genome sequence of Kocuria marina SO9-6, an actinobacterium isolated from a copper mine.</title>
        <authorList>
            <person name="Castro D.B."/>
            <person name="Pereira L.B."/>
            <person name="Silva M.V."/>
            <person name="Silva B.P."/>
            <person name="Zanardi B.R."/>
            <person name="Carlos C."/>
            <person name="Belgini D.R."/>
            <person name="Limache E.G."/>
            <person name="Lacerda G.V."/>
            <person name="Nery M.B."/>
            <person name="Gomes M.B."/>
            <person name="Souza S."/>
            <person name="Silva T.M."/>
            <person name="Rodrigues V.D."/>
            <person name="Paulino L.C."/>
            <person name="Vicentini R."/>
            <person name="Ferraz L.F."/>
            <person name="Ottoboni L.M."/>
        </authorList>
    </citation>
    <scope>NUCLEOTIDE SEQUENCE [LARGE SCALE GENOMIC DNA]</scope>
    <source>
        <strain evidence="2 3">SO9-6</strain>
    </source>
</reference>
<dbReference type="GO" id="GO:0003824">
    <property type="term" value="F:catalytic activity"/>
    <property type="evidence" value="ECO:0007669"/>
    <property type="project" value="UniProtKB-ARBA"/>
</dbReference>
<dbReference type="Gene3D" id="3.40.50.1820">
    <property type="entry name" value="alpha/beta hydrolase"/>
    <property type="match status" value="1"/>
</dbReference>
<dbReference type="eggNOG" id="COG2267">
    <property type="taxonomic scope" value="Bacteria"/>
</dbReference>
<dbReference type="PRINTS" id="PR00111">
    <property type="entry name" value="ABHYDROLASE"/>
</dbReference>
<dbReference type="Pfam" id="PF00561">
    <property type="entry name" value="Abhydrolase_1"/>
    <property type="match status" value="1"/>
</dbReference>
<dbReference type="InterPro" id="IPR000073">
    <property type="entry name" value="AB_hydrolase_1"/>
</dbReference>
<gene>
    <name evidence="2" type="ORF">AS25_00995</name>
</gene>
<dbReference type="InterPro" id="IPR050228">
    <property type="entry name" value="Carboxylesterase_BioH"/>
</dbReference>
<dbReference type="RefSeq" id="WP_035959807.1">
    <property type="nucleotide sequence ID" value="NZ_JROM01000007.1"/>
</dbReference>
<sequence length="262" mass="27408">MTVPAPGLVEFTRPQDLAEGAPLVVLGPALGTSVTHLYAAVAPLLAERFHVIGWDLPGHGVSDPAQEFTLEELARAVADAVTEHTGARSWHMAGTSIGGAVVQQLLAQDPGRVSSAALIATSNYFPDPRMWRERAELVASAGTPTQVIGCAKAWFAPDFLAEHSERGTPLLHDLQGTDRFSYAAACRALGGFDLRERTRPASVPTVVVAGAQDAMVGPDVAQGLADALHARCEVVDDAAHLVPVAAPELVAHTIAELVAAAR</sequence>
<comment type="caution">
    <text evidence="2">The sequence shown here is derived from an EMBL/GenBank/DDBJ whole genome shotgun (WGS) entry which is preliminary data.</text>
</comment>
<dbReference type="PANTHER" id="PTHR43194">
    <property type="entry name" value="HYDROLASE ALPHA/BETA FOLD FAMILY"/>
    <property type="match status" value="1"/>
</dbReference>
<evidence type="ECO:0000313" key="3">
    <source>
        <dbReference type="Proteomes" id="UP000030664"/>
    </source>
</evidence>
<dbReference type="InterPro" id="IPR029058">
    <property type="entry name" value="AB_hydrolase_fold"/>
</dbReference>
<proteinExistence type="predicted"/>
<evidence type="ECO:0000259" key="1">
    <source>
        <dbReference type="Pfam" id="PF00561"/>
    </source>
</evidence>
<dbReference type="SUPFAM" id="SSF53474">
    <property type="entry name" value="alpha/beta-Hydrolases"/>
    <property type="match status" value="1"/>
</dbReference>
<dbReference type="STRING" id="223184.AS25_00995"/>
<accession>A0A0B0DH74</accession>
<name>A0A0B0DH74_9MICC</name>
<dbReference type="AlphaFoldDB" id="A0A0B0DH74"/>
<evidence type="ECO:0000313" key="2">
    <source>
        <dbReference type="EMBL" id="KHE75437.1"/>
    </source>
</evidence>
<protein>
    <submittedName>
        <fullName evidence="2">3-oxoadipate enol-lactonase</fullName>
    </submittedName>
</protein>